<dbReference type="KEGG" id="soh:D1869_03605"/>
<organism evidence="3 4">
    <name type="scientific">Sulfurisphaera ohwakuensis</name>
    <dbReference type="NCBI Taxonomy" id="69656"/>
    <lineage>
        <taxon>Archaea</taxon>
        <taxon>Thermoproteota</taxon>
        <taxon>Thermoprotei</taxon>
        <taxon>Sulfolobales</taxon>
        <taxon>Sulfolobaceae</taxon>
        <taxon>Sulfurisphaera</taxon>
    </lineage>
</organism>
<dbReference type="OrthoDB" id="90145at2157"/>
<proteinExistence type="predicted"/>
<sequence>MSRRVLLDTNVLVYSTFEDSERHEEAIKILTENEVVIPQIVVYEYIWVLARLTNNMDLVKQKLEELKDFEIVKEDLEDMIKGVEMLRKDNKPIRMLNDYIILAIAKRLNIELATYDTELVKAGVRHSVNIYPQHSS</sequence>
<feature type="domain" description="PIN" evidence="2">
    <location>
        <begin position="3"/>
        <end position="121"/>
    </location>
</feature>
<evidence type="ECO:0000256" key="1">
    <source>
        <dbReference type="SAM" id="Coils"/>
    </source>
</evidence>
<evidence type="ECO:0000313" key="4">
    <source>
        <dbReference type="Proteomes" id="UP000427373"/>
    </source>
</evidence>
<dbReference type="AlphaFoldDB" id="A0A650CF57"/>
<evidence type="ECO:0000259" key="2">
    <source>
        <dbReference type="SMART" id="SM00670"/>
    </source>
</evidence>
<protein>
    <submittedName>
        <fullName evidence="3">PIN domain-containing protein</fullName>
    </submittedName>
</protein>
<dbReference type="Pfam" id="PF01850">
    <property type="entry name" value="PIN"/>
    <property type="match status" value="1"/>
</dbReference>
<evidence type="ECO:0000313" key="3">
    <source>
        <dbReference type="EMBL" id="QGR16388.1"/>
    </source>
</evidence>
<dbReference type="PANTHER" id="PTHR39664">
    <property type="match status" value="1"/>
</dbReference>
<keyword evidence="1" id="KW-0175">Coiled coil</keyword>
<name>A0A650CF57_SULOH</name>
<feature type="coiled-coil region" evidence="1">
    <location>
        <begin position="49"/>
        <end position="79"/>
    </location>
</feature>
<dbReference type="PANTHER" id="PTHR39664:SF2">
    <property type="entry name" value="NUCLEIC ACID-BINDING PROTEIN, CONTAINING PIN DOMAIN-RELATED"/>
    <property type="match status" value="1"/>
</dbReference>
<dbReference type="SMART" id="SM00670">
    <property type="entry name" value="PINc"/>
    <property type="match status" value="1"/>
</dbReference>
<reference evidence="3 4" key="1">
    <citation type="submission" date="2019-10" db="EMBL/GenBank/DDBJ databases">
        <title>Genome Sequences from Six Type Strain Members of the Archaeal Family Sulfolobaceae: Acidianus ambivalens, Acidianus infernus, Metallosphaera prunae, Stygiolobus azoricus, Sulfolobus metallicus, and Sulfurisphaera ohwakuensis.</title>
        <authorList>
            <person name="Counts J.A."/>
            <person name="Kelly R.M."/>
        </authorList>
    </citation>
    <scope>NUCLEOTIDE SEQUENCE [LARGE SCALE GENOMIC DNA]</scope>
    <source>
        <strain evidence="3 4">TA-1</strain>
    </source>
</reference>
<dbReference type="InterPro" id="IPR002716">
    <property type="entry name" value="PIN_dom"/>
</dbReference>
<dbReference type="EMBL" id="CP045484">
    <property type="protein sequence ID" value="QGR16388.1"/>
    <property type="molecule type" value="Genomic_DNA"/>
</dbReference>
<dbReference type="SUPFAM" id="SSF88723">
    <property type="entry name" value="PIN domain-like"/>
    <property type="match status" value="1"/>
</dbReference>
<dbReference type="CDD" id="cd18684">
    <property type="entry name" value="PIN_VapC-like"/>
    <property type="match status" value="1"/>
</dbReference>
<dbReference type="Proteomes" id="UP000427373">
    <property type="component" value="Chromosome"/>
</dbReference>
<dbReference type="Gene3D" id="3.40.50.1010">
    <property type="entry name" value="5'-nuclease"/>
    <property type="match status" value="1"/>
</dbReference>
<gene>
    <name evidence="3" type="ORF">D1869_03605</name>
</gene>
<dbReference type="InterPro" id="IPR029060">
    <property type="entry name" value="PIN-like_dom_sf"/>
</dbReference>
<accession>A0A650CF57</accession>
<keyword evidence="4" id="KW-1185">Reference proteome</keyword>